<evidence type="ECO:0000256" key="4">
    <source>
        <dbReference type="ARBA" id="ARBA00022692"/>
    </source>
</evidence>
<evidence type="ECO:0000256" key="6">
    <source>
        <dbReference type="ARBA" id="ARBA00023136"/>
    </source>
</evidence>
<reference evidence="8 9" key="1">
    <citation type="submission" date="2016-10" db="EMBL/GenBank/DDBJ databases">
        <authorList>
            <person name="de Groot N.N."/>
        </authorList>
    </citation>
    <scope>NUCLEOTIDE SEQUENCE [LARGE SCALE GENOMIC DNA]</scope>
    <source>
        <strain evidence="8 9">DSM 16077</strain>
    </source>
</reference>
<dbReference type="AlphaFoldDB" id="A0A1G9LJB0"/>
<organism evidence="8 9">
    <name type="scientific">Maricaulis salignorans</name>
    <dbReference type="NCBI Taxonomy" id="144026"/>
    <lineage>
        <taxon>Bacteria</taxon>
        <taxon>Pseudomonadati</taxon>
        <taxon>Pseudomonadota</taxon>
        <taxon>Alphaproteobacteria</taxon>
        <taxon>Maricaulales</taxon>
        <taxon>Maricaulaceae</taxon>
        <taxon>Maricaulis</taxon>
    </lineage>
</organism>
<evidence type="ECO:0000313" key="9">
    <source>
        <dbReference type="Proteomes" id="UP000199759"/>
    </source>
</evidence>
<dbReference type="PANTHER" id="PTHR33452">
    <property type="entry name" value="OXIDOREDUCTASE CATD-RELATED"/>
    <property type="match status" value="1"/>
</dbReference>
<dbReference type="STRING" id="144026.SAMN04488568_10180"/>
<dbReference type="RefSeq" id="WP_091765056.1">
    <property type="nucleotide sequence ID" value="NZ_FNHG01000001.1"/>
</dbReference>
<dbReference type="Proteomes" id="UP000199759">
    <property type="component" value="Unassembled WGS sequence"/>
</dbReference>
<evidence type="ECO:0000256" key="1">
    <source>
        <dbReference type="ARBA" id="ARBA00004651"/>
    </source>
</evidence>
<dbReference type="GO" id="GO:0005886">
    <property type="term" value="C:plasma membrane"/>
    <property type="evidence" value="ECO:0007669"/>
    <property type="project" value="UniProtKB-SubCell"/>
</dbReference>
<evidence type="ECO:0000256" key="3">
    <source>
        <dbReference type="ARBA" id="ARBA00022475"/>
    </source>
</evidence>
<keyword evidence="6 7" id="KW-0472">Membrane</keyword>
<keyword evidence="3" id="KW-1003">Cell membrane</keyword>
<dbReference type="OrthoDB" id="121744at2"/>
<evidence type="ECO:0000256" key="5">
    <source>
        <dbReference type="ARBA" id="ARBA00022989"/>
    </source>
</evidence>
<sequence length="181" mass="20148">MTIAASIKTAQHAHQRLIELVQRYLAGDALKLLARLTLAGVFWRSLLTKVQTVGVFPYTEMINDFAVQRAYLRLPEFPLSLKASTLALFETEYALPLLPIEVAAWMATLAEFSLPILLVLGVMTRLSALALLGMTVVIQIFVYPDAWWSTHALWVVMTAFVAGSGPGRLSVDHWAGRYFAR</sequence>
<dbReference type="PANTHER" id="PTHR33452:SF1">
    <property type="entry name" value="INNER MEMBRANE PROTEIN YPHA-RELATED"/>
    <property type="match status" value="1"/>
</dbReference>
<comment type="subcellular location">
    <subcellularLocation>
        <location evidence="1">Cell membrane</location>
        <topology evidence="1">Multi-pass membrane protein</topology>
    </subcellularLocation>
</comment>
<keyword evidence="4 7" id="KW-0812">Transmembrane</keyword>
<evidence type="ECO:0000256" key="2">
    <source>
        <dbReference type="ARBA" id="ARBA00006679"/>
    </source>
</evidence>
<proteinExistence type="inferred from homology"/>
<dbReference type="Pfam" id="PF07681">
    <property type="entry name" value="DoxX"/>
    <property type="match status" value="1"/>
</dbReference>
<accession>A0A1G9LJB0</accession>
<evidence type="ECO:0000256" key="7">
    <source>
        <dbReference type="SAM" id="Phobius"/>
    </source>
</evidence>
<protein>
    <submittedName>
        <fullName evidence="8">Putative oxidoreductase</fullName>
    </submittedName>
</protein>
<comment type="similarity">
    <text evidence="2">Belongs to the DoxX family.</text>
</comment>
<gene>
    <name evidence="8" type="ORF">SAMN04488568_10180</name>
</gene>
<dbReference type="InterPro" id="IPR032808">
    <property type="entry name" value="DoxX"/>
</dbReference>
<name>A0A1G9LJB0_9PROT</name>
<feature type="transmembrane region" description="Helical" evidence="7">
    <location>
        <begin position="152"/>
        <end position="171"/>
    </location>
</feature>
<dbReference type="InterPro" id="IPR051907">
    <property type="entry name" value="DoxX-like_oxidoreductase"/>
</dbReference>
<dbReference type="EMBL" id="FNHG01000001">
    <property type="protein sequence ID" value="SDL62051.1"/>
    <property type="molecule type" value="Genomic_DNA"/>
</dbReference>
<keyword evidence="5 7" id="KW-1133">Transmembrane helix</keyword>
<keyword evidence="9" id="KW-1185">Reference proteome</keyword>
<evidence type="ECO:0000313" key="8">
    <source>
        <dbReference type="EMBL" id="SDL62051.1"/>
    </source>
</evidence>